<feature type="domain" description="Plastocyanin-like" evidence="7">
    <location>
        <begin position="129"/>
        <end position="202"/>
    </location>
</feature>
<accession>A0AAW0EVS7</accession>
<reference evidence="8 9" key="1">
    <citation type="journal article" date="2021" name="MBio">
        <title>A New Model Trypanosomatid, Novymonas esmeraldas: Genomic Perception of Its 'Candidatus Pandoraea novymonadis' Endosymbiont.</title>
        <authorList>
            <person name="Zakharova A."/>
            <person name="Saura A."/>
            <person name="Butenko A."/>
            <person name="Podesvova L."/>
            <person name="Warmusova S."/>
            <person name="Kostygov A.Y."/>
            <person name="Nenarokova A."/>
            <person name="Lukes J."/>
            <person name="Opperdoes F.R."/>
            <person name="Yurchenko V."/>
        </authorList>
    </citation>
    <scope>NUCLEOTIDE SEQUENCE [LARGE SCALE GENOMIC DNA]</scope>
    <source>
        <strain evidence="8 9">E262AT.01</strain>
    </source>
</reference>
<feature type="transmembrane region" description="Helical" evidence="5">
    <location>
        <begin position="594"/>
        <end position="614"/>
    </location>
</feature>
<sequence length="675" mass="74937">MGTMRATPARLLRLWVPLLVVVVLLLVGCLYATLGSAAPFVPTAVVLPTKQGNTKVTLRVRTGRVSIPLEWSDGKEVFFEYTGRFYEEGNSGPMLPGPTLKVNPGGKIVLTLVNELGAEGLENMTGLMNRFHGPNITNMHFHGMHSDPRKDNPFIVARPGETLVYKISVPRDHEPGLHWYHTHSHGAVYFQLMGGLFGAIDVGEGDFMTTPVHPFRGWDSQVLMVHLYRLQSSGRCDGLPMSSLDDAMGTLLPSNPRIVDRKGNEYDMPADLFLVNGQHRPTVTVRRGHPMLLRIAFASGTCYMNVSLPQQCAFHLTAVDGTQLGRTVEVVQRWQYFTTATRRGLVVVCNEEGTYPVHHVGDHADIIFYIKSEGGGKKAAAEVAFPVTMPKYSPDYLHLKGRNVLHREISFSQRDLPTPKPYYVVGQGTDCQSLQNSSTCLYEHFQGEISTRIAGYHGFTVPLHTVVTARVFGDPTDARPHPLHFHVNHFQFLSFEPRAGGKHENQTMDMYGVFKGEFYDTIPILDGVTTIRWQAATYVGEVVYHCHAVHHEDRGMMSSYLVYSPRDEYGKAVQRYEASQRSGSSSAWLHRSQLYILLFVLLLASAAAGVWRYLRQRGIRSVADVQRVFDARADAGTSGEHIPLVERDVQVLSGDGVGSEAPPLSPPPSVRPAPV</sequence>
<evidence type="ECO:0000259" key="6">
    <source>
        <dbReference type="Pfam" id="PF07731"/>
    </source>
</evidence>
<keyword evidence="5" id="KW-0472">Membrane</keyword>
<dbReference type="EMBL" id="JAECZO010000087">
    <property type="protein sequence ID" value="KAK7196863.1"/>
    <property type="molecule type" value="Genomic_DNA"/>
</dbReference>
<keyword evidence="5" id="KW-1133">Transmembrane helix</keyword>
<keyword evidence="5" id="KW-0812">Transmembrane</keyword>
<dbReference type="AlphaFoldDB" id="A0AAW0EVS7"/>
<evidence type="ECO:0000256" key="3">
    <source>
        <dbReference type="ARBA" id="ARBA00023002"/>
    </source>
</evidence>
<dbReference type="PROSITE" id="PS51257">
    <property type="entry name" value="PROKAR_LIPOPROTEIN"/>
    <property type="match status" value="1"/>
</dbReference>
<dbReference type="InterPro" id="IPR045087">
    <property type="entry name" value="Cu-oxidase_fam"/>
</dbReference>
<dbReference type="CDD" id="cd13853">
    <property type="entry name" value="CuRO_1_Tth-MCO_like"/>
    <property type="match status" value="1"/>
</dbReference>
<dbReference type="InterPro" id="IPR011706">
    <property type="entry name" value="Cu-oxidase_C"/>
</dbReference>
<dbReference type="InterPro" id="IPR008972">
    <property type="entry name" value="Cupredoxin"/>
</dbReference>
<evidence type="ECO:0000313" key="9">
    <source>
        <dbReference type="Proteomes" id="UP001430356"/>
    </source>
</evidence>
<dbReference type="GO" id="GO:0005507">
    <property type="term" value="F:copper ion binding"/>
    <property type="evidence" value="ECO:0007669"/>
    <property type="project" value="InterPro"/>
</dbReference>
<keyword evidence="2" id="KW-0479">Metal-binding</keyword>
<evidence type="ECO:0000256" key="2">
    <source>
        <dbReference type="ARBA" id="ARBA00022723"/>
    </source>
</evidence>
<dbReference type="PANTHER" id="PTHR11709:SF2">
    <property type="entry name" value="MULTICOPPER OXIDASE LPR1"/>
    <property type="match status" value="1"/>
</dbReference>
<keyword evidence="9" id="KW-1185">Reference proteome</keyword>
<proteinExistence type="inferred from homology"/>
<organism evidence="8 9">
    <name type="scientific">Novymonas esmeraldas</name>
    <dbReference type="NCBI Taxonomy" id="1808958"/>
    <lineage>
        <taxon>Eukaryota</taxon>
        <taxon>Discoba</taxon>
        <taxon>Euglenozoa</taxon>
        <taxon>Kinetoplastea</taxon>
        <taxon>Metakinetoplastina</taxon>
        <taxon>Trypanosomatida</taxon>
        <taxon>Trypanosomatidae</taxon>
        <taxon>Novymonas</taxon>
    </lineage>
</organism>
<dbReference type="Proteomes" id="UP001430356">
    <property type="component" value="Unassembled WGS sequence"/>
</dbReference>
<comment type="similarity">
    <text evidence="1">Belongs to the multicopper oxidase family.</text>
</comment>
<feature type="compositionally biased region" description="Pro residues" evidence="4">
    <location>
        <begin position="663"/>
        <end position="675"/>
    </location>
</feature>
<protein>
    <submittedName>
        <fullName evidence="8">Multicopper oxidase</fullName>
    </submittedName>
</protein>
<dbReference type="Pfam" id="PF07732">
    <property type="entry name" value="Cu-oxidase_3"/>
    <property type="match status" value="1"/>
</dbReference>
<feature type="region of interest" description="Disordered" evidence="4">
    <location>
        <begin position="654"/>
        <end position="675"/>
    </location>
</feature>
<evidence type="ECO:0000256" key="1">
    <source>
        <dbReference type="ARBA" id="ARBA00010609"/>
    </source>
</evidence>
<evidence type="ECO:0000259" key="7">
    <source>
        <dbReference type="Pfam" id="PF07732"/>
    </source>
</evidence>
<evidence type="ECO:0000256" key="5">
    <source>
        <dbReference type="SAM" id="Phobius"/>
    </source>
</evidence>
<name>A0AAW0EVS7_9TRYP</name>
<comment type="caution">
    <text evidence="8">The sequence shown here is derived from an EMBL/GenBank/DDBJ whole genome shotgun (WGS) entry which is preliminary data.</text>
</comment>
<evidence type="ECO:0000313" key="8">
    <source>
        <dbReference type="EMBL" id="KAK7196863.1"/>
    </source>
</evidence>
<gene>
    <name evidence="8" type="ORF">NESM_000627400</name>
</gene>
<dbReference type="InterPro" id="IPR011707">
    <property type="entry name" value="Cu-oxidase-like_N"/>
</dbReference>
<dbReference type="PANTHER" id="PTHR11709">
    <property type="entry name" value="MULTI-COPPER OXIDASE"/>
    <property type="match status" value="1"/>
</dbReference>
<dbReference type="InterPro" id="IPR002355">
    <property type="entry name" value="Cu_oxidase_Cu_BS"/>
</dbReference>
<feature type="domain" description="Plastocyanin-like" evidence="6">
    <location>
        <begin position="440"/>
        <end position="563"/>
    </location>
</feature>
<keyword evidence="3" id="KW-0560">Oxidoreductase</keyword>
<dbReference type="SUPFAM" id="SSF49503">
    <property type="entry name" value="Cupredoxins"/>
    <property type="match status" value="3"/>
</dbReference>
<dbReference type="Pfam" id="PF07731">
    <property type="entry name" value="Cu-oxidase_2"/>
    <property type="match status" value="1"/>
</dbReference>
<dbReference type="Gene3D" id="2.60.40.420">
    <property type="entry name" value="Cupredoxins - blue copper proteins"/>
    <property type="match status" value="3"/>
</dbReference>
<evidence type="ECO:0000256" key="4">
    <source>
        <dbReference type="SAM" id="MobiDB-lite"/>
    </source>
</evidence>
<dbReference type="GO" id="GO:0016491">
    <property type="term" value="F:oxidoreductase activity"/>
    <property type="evidence" value="ECO:0007669"/>
    <property type="project" value="UniProtKB-KW"/>
</dbReference>
<dbReference type="PROSITE" id="PS00080">
    <property type="entry name" value="MULTICOPPER_OXIDASE2"/>
    <property type="match status" value="1"/>
</dbReference>